<evidence type="ECO:0000313" key="2">
    <source>
        <dbReference type="Proteomes" id="UP000829354"/>
    </source>
</evidence>
<organism evidence="1 2">
    <name type="scientific">Caenorhabditis briggsae</name>
    <dbReference type="NCBI Taxonomy" id="6238"/>
    <lineage>
        <taxon>Eukaryota</taxon>
        <taxon>Metazoa</taxon>
        <taxon>Ecdysozoa</taxon>
        <taxon>Nematoda</taxon>
        <taxon>Chromadorea</taxon>
        <taxon>Rhabditida</taxon>
        <taxon>Rhabditina</taxon>
        <taxon>Rhabditomorpha</taxon>
        <taxon>Rhabditoidea</taxon>
        <taxon>Rhabditidae</taxon>
        <taxon>Peloderinae</taxon>
        <taxon>Caenorhabditis</taxon>
    </lineage>
</organism>
<dbReference type="Proteomes" id="UP000829354">
    <property type="component" value="Chromosome V"/>
</dbReference>
<evidence type="ECO:0000313" key="1">
    <source>
        <dbReference type="EMBL" id="UMM32601.1"/>
    </source>
</evidence>
<evidence type="ECO:0008006" key="3">
    <source>
        <dbReference type="Google" id="ProtNLM"/>
    </source>
</evidence>
<gene>
    <name evidence="1" type="ORF">L5515_006333</name>
</gene>
<protein>
    <recommendedName>
        <fullName evidence="3">FLYWCH-type domain-containing protein</fullName>
    </recommendedName>
</protein>
<dbReference type="AlphaFoldDB" id="A0AAE9JKU0"/>
<accession>A0AAE9JKU0</accession>
<keyword evidence="2" id="KW-1185">Reference proteome</keyword>
<name>A0AAE9JKU0_CAEBR</name>
<dbReference type="EMBL" id="CP092624">
    <property type="protein sequence ID" value="UMM32601.1"/>
    <property type="molecule type" value="Genomic_DNA"/>
</dbReference>
<proteinExistence type="predicted"/>
<sequence length="396" mass="45074">MPRGVPNKPKEPSKDLVFHDGYCIRFKKIYEKSINQESLYYCIERNTKAKCCGAVAVDTNGTVRIVNRHNEHEKSSLKNRTHEARQELKKLASQTTAKDAIDKIRHYYGPHVSLALGSNNSKRKVVERVRKNDVQIKEMNDGGQIAESFESTLSGEPFVLFDGVKNGNRMIIFTSITGLEILAAGSIVFADGTFDSTPDGFTQLFSLHGYLREPDVVRPLVFSMLADKQLATYEGFLEELRMAPQLANWQPKMLICEFIEYLNVYYIVGSGNTPPRFPPRLWSCSIQTVHSIHRTTNVVETWHKTLNPVVNKGKGLRKVTMFELIDHLRAEEDHTRMDWLELLHNPNCKIAKNRTVQNLEKDRALSKAVKNTPDPPMAPLRDYQLLVSFISAKCQP</sequence>
<reference evidence="1 2" key="1">
    <citation type="submission" date="2022-04" db="EMBL/GenBank/DDBJ databases">
        <title>Chromosome-level reference genomes for two strains of Caenorhabditis briggsae: an improved platform for comparative genomics.</title>
        <authorList>
            <person name="Stevens L."/>
            <person name="Andersen E."/>
        </authorList>
    </citation>
    <scope>NUCLEOTIDE SEQUENCE [LARGE SCALE GENOMIC DNA]</scope>
    <source>
        <strain evidence="1">VX34</strain>
        <tissue evidence="1">Whole-organism</tissue>
    </source>
</reference>